<gene>
    <name evidence="1" type="ORF">Leucomu_00750</name>
</gene>
<dbReference type="EMBL" id="CP035037">
    <property type="protein sequence ID" value="QAB16661.1"/>
    <property type="molecule type" value="Genomic_DNA"/>
</dbReference>
<dbReference type="Proteomes" id="UP000285768">
    <property type="component" value="Chromosome"/>
</dbReference>
<dbReference type="InterPro" id="IPR036188">
    <property type="entry name" value="FAD/NAD-bd_sf"/>
</dbReference>
<dbReference type="Gene3D" id="3.50.50.60">
    <property type="entry name" value="FAD/NAD(P)-binding domain"/>
    <property type="match status" value="1"/>
</dbReference>
<dbReference type="Gene3D" id="3.90.660.20">
    <property type="entry name" value="Protoporphyrinogen oxidase, mitochondrial, domain 2"/>
    <property type="match status" value="1"/>
</dbReference>
<accession>A0ABX5QCB1</accession>
<protein>
    <recommendedName>
        <fullName evidence="3">Protoporphyrinogen oxidase</fullName>
    </recommendedName>
</protein>
<proteinExistence type="predicted"/>
<evidence type="ECO:0008006" key="3">
    <source>
        <dbReference type="Google" id="ProtNLM"/>
    </source>
</evidence>
<evidence type="ECO:0000313" key="1">
    <source>
        <dbReference type="EMBL" id="QAB16661.1"/>
    </source>
</evidence>
<organism evidence="1 2">
    <name type="scientific">Leucobacter muris</name>
    <dbReference type="NCBI Taxonomy" id="1935379"/>
    <lineage>
        <taxon>Bacteria</taxon>
        <taxon>Bacillati</taxon>
        <taxon>Actinomycetota</taxon>
        <taxon>Actinomycetes</taxon>
        <taxon>Micrococcales</taxon>
        <taxon>Microbacteriaceae</taxon>
        <taxon>Leucobacter</taxon>
    </lineage>
</organism>
<reference evidence="1 2" key="1">
    <citation type="submission" date="2019-01" db="EMBL/GenBank/DDBJ databases">
        <title>Leucobacter muris sp. nov. isolated from the nose of a laboratory mouse.</title>
        <authorList>
            <person name="Benga L."/>
            <person name="Sproeer C."/>
            <person name="Schumann P."/>
            <person name="Verbarg S."/>
            <person name="Bunk B."/>
            <person name="Engelhardt E."/>
            <person name="Benten P.M."/>
            <person name="Sager M."/>
        </authorList>
    </citation>
    <scope>NUCLEOTIDE SEQUENCE [LARGE SCALE GENOMIC DNA]</scope>
    <source>
        <strain evidence="1 2">DSM 101948</strain>
    </source>
</reference>
<sequence length="462" mass="47418">MVDVYVIGGGLPELSAALELAEVGLSVRTGDWPIEGAPAAVARARAEAVGGADALPDPDGVLRELLQHIAAPLSQGGHVNDEVRAVSVAPNPVLLRGIKQEWVPQPVPAALGIPAVPISSHAVAVLGGRAAARAYLDRVKPVLTIGKAHSLGELVRSRLGEAVVERLVDPFVRERFGLAADEVEVAAAVPGLNEALTRAGSLSGAVLANADRDVARETAVAPVGGWPAAFAELKQRLGLYGAQVAAATVTAVERTGDDVWRVEEVDGTVTEARALVVGVDASSAREAPAVLETAGVLSEALHDVLPTRWRMEARVALAAGADGLPIGDETALCAVELADGQHWAVRVEPGGARRARLSGPVIEGVDLEGVPSEGQVQRSVSEALTAVGLAAAGGVEAVLRIAPYASIEQREAAERRLGAAREATHDLLAVGEALHGGSTASAVADARTQAVLLRRRLAGIAD</sequence>
<dbReference type="Gene3D" id="1.10.3110.10">
    <property type="entry name" value="protoporphyrinogen ix oxidase, domain 3"/>
    <property type="match status" value="1"/>
</dbReference>
<dbReference type="RefSeq" id="WP_128386022.1">
    <property type="nucleotide sequence ID" value="NZ_CP035037.1"/>
</dbReference>
<dbReference type="SUPFAM" id="SSF51905">
    <property type="entry name" value="FAD/NAD(P)-binding domain"/>
    <property type="match status" value="1"/>
</dbReference>
<name>A0ABX5QCB1_9MICO</name>
<keyword evidence="2" id="KW-1185">Reference proteome</keyword>
<evidence type="ECO:0000313" key="2">
    <source>
        <dbReference type="Proteomes" id="UP000285768"/>
    </source>
</evidence>